<evidence type="ECO:0000256" key="4">
    <source>
        <dbReference type="PROSITE-ProRule" id="PRU00354"/>
    </source>
</evidence>
<dbReference type="eggNOG" id="COG0421">
    <property type="taxonomic scope" value="Bacteria"/>
</dbReference>
<comment type="similarity">
    <text evidence="1">Belongs to the spermidine/spermine synthase family.</text>
</comment>
<keyword evidence="2 4" id="KW-0808">Transferase</keyword>
<dbReference type="Proteomes" id="UP000027604">
    <property type="component" value="Chromosome I"/>
</dbReference>
<evidence type="ECO:0000259" key="5">
    <source>
        <dbReference type="PROSITE" id="PS51006"/>
    </source>
</evidence>
<dbReference type="PROSITE" id="PS51006">
    <property type="entry name" value="PABS_2"/>
    <property type="match status" value="1"/>
</dbReference>
<dbReference type="HOGENOM" id="CLU_060070_1_0_4"/>
<dbReference type="Pfam" id="PF01564">
    <property type="entry name" value="Spermine_synth"/>
    <property type="match status" value="1"/>
</dbReference>
<accession>W0V8A4</accession>
<feature type="active site" description="Proton acceptor" evidence="4">
    <location>
        <position position="122"/>
    </location>
</feature>
<dbReference type="EC" id="2.5.1.16" evidence="6"/>
<evidence type="ECO:0000313" key="6">
    <source>
        <dbReference type="EMBL" id="CDG83845.1"/>
    </source>
</evidence>
<organism evidence="6 7">
    <name type="scientific">Janthinobacterium agaricidamnosum NBRC 102515 = DSM 9628</name>
    <dbReference type="NCBI Taxonomy" id="1349767"/>
    <lineage>
        <taxon>Bacteria</taxon>
        <taxon>Pseudomonadati</taxon>
        <taxon>Pseudomonadota</taxon>
        <taxon>Betaproteobacteria</taxon>
        <taxon>Burkholderiales</taxon>
        <taxon>Oxalobacteraceae</taxon>
        <taxon>Janthinobacterium</taxon>
    </lineage>
</organism>
<evidence type="ECO:0000313" key="7">
    <source>
        <dbReference type="Proteomes" id="UP000027604"/>
    </source>
</evidence>
<dbReference type="PATRIC" id="fig|1349767.4.peg.5015"/>
<dbReference type="InterPro" id="IPR029063">
    <property type="entry name" value="SAM-dependent_MTases_sf"/>
</dbReference>
<dbReference type="GO" id="GO:0004766">
    <property type="term" value="F:spermidine synthase activity"/>
    <property type="evidence" value="ECO:0007669"/>
    <property type="project" value="UniProtKB-EC"/>
</dbReference>
<protein>
    <submittedName>
        <fullName evidence="6">Putative Spermidine synthase</fullName>
        <ecNumber evidence="6">2.5.1.16</ecNumber>
    </submittedName>
</protein>
<dbReference type="PANTHER" id="PTHR43317">
    <property type="entry name" value="THERMOSPERMINE SYNTHASE ACAULIS5"/>
    <property type="match status" value="1"/>
</dbReference>
<dbReference type="GO" id="GO:0006596">
    <property type="term" value="P:polyamine biosynthetic process"/>
    <property type="evidence" value="ECO:0007669"/>
    <property type="project" value="UniProtKB-UniRule"/>
</dbReference>
<dbReference type="Gene3D" id="3.40.50.150">
    <property type="entry name" value="Vaccinia Virus protein VP39"/>
    <property type="match status" value="1"/>
</dbReference>
<dbReference type="EMBL" id="HG322949">
    <property type="protein sequence ID" value="CDG83845.1"/>
    <property type="molecule type" value="Genomic_DNA"/>
</dbReference>
<dbReference type="STRING" id="1349767.GJA_3226"/>
<feature type="domain" description="PABS" evidence="5">
    <location>
        <begin position="1"/>
        <end position="199"/>
    </location>
</feature>
<dbReference type="PANTHER" id="PTHR43317:SF1">
    <property type="entry name" value="THERMOSPERMINE SYNTHASE ACAULIS5"/>
    <property type="match status" value="1"/>
</dbReference>
<dbReference type="InterPro" id="IPR030374">
    <property type="entry name" value="PABS"/>
</dbReference>
<proteinExistence type="inferred from homology"/>
<keyword evidence="7" id="KW-1185">Reference proteome</keyword>
<reference evidence="6 7" key="1">
    <citation type="journal article" date="2015" name="Genome Announc.">
        <title>Genome Sequence of Mushroom Soft-Rot Pathogen Janthinobacterium agaricidamnosum.</title>
        <authorList>
            <person name="Graupner K."/>
            <person name="Lackner G."/>
            <person name="Hertweck C."/>
        </authorList>
    </citation>
    <scope>NUCLEOTIDE SEQUENCE [LARGE SCALE GENOMIC DNA]</scope>
    <source>
        <strain evidence="7">NBRC 102515 / DSM 9628</strain>
    </source>
</reference>
<evidence type="ECO:0000256" key="3">
    <source>
        <dbReference type="ARBA" id="ARBA00023115"/>
    </source>
</evidence>
<sequence>MLTRGDRRSLEFKPGMIQSEMRLSRPDQLVLRYARAMMCFALFNPQPRHIVMVGLGGGSLAKFCHRHFPSARITVLELRADVIALRDHFMIPPDDARFRVIHTDAVTYIRRHPGSADVLLVDGFDESGLPPALGSARFYADCRRALVAGGVLAANIFSYDPHYAAMLDRLEVVFRRRVCALDGIAGNNHIIFAVRQDAGAAATRAGKTQRLLALRRRVGLHWLNRILVRLLILQLSRRR</sequence>
<evidence type="ECO:0000256" key="1">
    <source>
        <dbReference type="ARBA" id="ARBA00007867"/>
    </source>
</evidence>
<evidence type="ECO:0000256" key="2">
    <source>
        <dbReference type="ARBA" id="ARBA00022679"/>
    </source>
</evidence>
<dbReference type="SUPFAM" id="SSF53335">
    <property type="entry name" value="S-adenosyl-L-methionine-dependent methyltransferases"/>
    <property type="match status" value="1"/>
</dbReference>
<dbReference type="AlphaFoldDB" id="W0V8A4"/>
<gene>
    <name evidence="6" type="ORF">GJA_3226</name>
</gene>
<dbReference type="KEGG" id="jag:GJA_3226"/>
<name>W0V8A4_9BURK</name>
<keyword evidence="3 4" id="KW-0620">Polyamine biosynthesis</keyword>